<evidence type="ECO:0000259" key="2">
    <source>
        <dbReference type="Pfam" id="PF13559"/>
    </source>
</evidence>
<keyword evidence="4" id="KW-1185">Reference proteome</keyword>
<dbReference type="AlphaFoldDB" id="A0A7W9CHL9"/>
<evidence type="ECO:0000256" key="1">
    <source>
        <dbReference type="SAM" id="Phobius"/>
    </source>
</evidence>
<sequence length="214" mass="23738">MAAPARSITAPGPQDEALAAAHARLLRDDSFQFDRVGFELPEVPGWLRWIGEAFQALAPVMQWLFWGALAGLMALLLFFIGREILNLRRPPPRPVAHVLGDEPDWRPDRDAARDLLAAADRLAAEGRYGEAAHLILLRSVEDIQSRRPKALRVSLTTREIARLDALPREARPAFRKIGELVERSLFGGAAIGPDAFADCRRAYEDFALPNGWSA</sequence>
<keyword evidence="1" id="KW-0812">Transmembrane</keyword>
<keyword evidence="1" id="KW-0472">Membrane</keyword>
<gene>
    <name evidence="3" type="ORF">GGR13_001389</name>
</gene>
<protein>
    <recommendedName>
        <fullName evidence="2">Protein-glutamine gamma-glutamyltransferase-like C-terminal domain-containing protein</fullName>
    </recommendedName>
</protein>
<feature type="transmembrane region" description="Helical" evidence="1">
    <location>
        <begin position="63"/>
        <end position="81"/>
    </location>
</feature>
<keyword evidence="1" id="KW-1133">Transmembrane helix</keyword>
<comment type="caution">
    <text evidence="3">The sequence shown here is derived from an EMBL/GenBank/DDBJ whole genome shotgun (WGS) entry which is preliminary data.</text>
</comment>
<reference evidence="3 4" key="1">
    <citation type="submission" date="2020-08" db="EMBL/GenBank/DDBJ databases">
        <title>Genomic Encyclopedia of Type Strains, Phase IV (KMG-IV): sequencing the most valuable type-strain genomes for metagenomic binning, comparative biology and taxonomic classification.</title>
        <authorList>
            <person name="Goeker M."/>
        </authorList>
    </citation>
    <scope>NUCLEOTIDE SEQUENCE [LARGE SCALE GENOMIC DNA]</scope>
    <source>
        <strain evidence="3 4">DSM 4737</strain>
    </source>
</reference>
<proteinExistence type="predicted"/>
<organism evidence="3 4">
    <name type="scientific">Brevundimonas variabilis</name>
    <dbReference type="NCBI Taxonomy" id="74312"/>
    <lineage>
        <taxon>Bacteria</taxon>
        <taxon>Pseudomonadati</taxon>
        <taxon>Pseudomonadota</taxon>
        <taxon>Alphaproteobacteria</taxon>
        <taxon>Caulobacterales</taxon>
        <taxon>Caulobacteraceae</taxon>
        <taxon>Brevundimonas</taxon>
    </lineage>
</organism>
<evidence type="ECO:0000313" key="4">
    <source>
        <dbReference type="Proteomes" id="UP000545037"/>
    </source>
</evidence>
<accession>A0A7W9CHL9</accession>
<dbReference type="Proteomes" id="UP000545037">
    <property type="component" value="Unassembled WGS sequence"/>
</dbReference>
<evidence type="ECO:0000313" key="3">
    <source>
        <dbReference type="EMBL" id="MBB5745805.1"/>
    </source>
</evidence>
<feature type="domain" description="Protein-glutamine gamma-glutamyltransferase-like C-terminal" evidence="2">
    <location>
        <begin position="150"/>
        <end position="204"/>
    </location>
</feature>
<dbReference type="EMBL" id="JACHOR010000002">
    <property type="protein sequence ID" value="MBB5745805.1"/>
    <property type="molecule type" value="Genomic_DNA"/>
</dbReference>
<dbReference type="InterPro" id="IPR025403">
    <property type="entry name" value="TgpA-like_C"/>
</dbReference>
<name>A0A7W9CHL9_9CAUL</name>
<dbReference type="RefSeq" id="WP_221230452.1">
    <property type="nucleotide sequence ID" value="NZ_JACHOR010000002.1"/>
</dbReference>
<dbReference type="Pfam" id="PF13559">
    <property type="entry name" value="DUF4129"/>
    <property type="match status" value="1"/>
</dbReference>